<reference evidence="2" key="2">
    <citation type="journal article" date="2015" name="Fish Shellfish Immunol.">
        <title>Early steps in the European eel (Anguilla anguilla)-Vibrio vulnificus interaction in the gills: Role of the RtxA13 toxin.</title>
        <authorList>
            <person name="Callol A."/>
            <person name="Pajuelo D."/>
            <person name="Ebbesson L."/>
            <person name="Teles M."/>
            <person name="MacKenzie S."/>
            <person name="Amaro C."/>
        </authorList>
    </citation>
    <scope>NUCLEOTIDE SEQUENCE</scope>
</reference>
<keyword evidence="1" id="KW-1133">Transmembrane helix</keyword>
<evidence type="ECO:0000256" key="1">
    <source>
        <dbReference type="SAM" id="Phobius"/>
    </source>
</evidence>
<feature type="transmembrane region" description="Helical" evidence="1">
    <location>
        <begin position="48"/>
        <end position="66"/>
    </location>
</feature>
<feature type="transmembrane region" description="Helical" evidence="1">
    <location>
        <begin position="78"/>
        <end position="99"/>
    </location>
</feature>
<dbReference type="AlphaFoldDB" id="A0A0E9SW17"/>
<sequence>MLKAEGKAGQYNSASPPPPAHPALYPLNSSAVAFQTHFQPYPSFPSPISLHSSFSTSPISLILAVLISSNLSIHVPHLFLFCHTFVFPSLLSFAGIYHAGMTPPPVGHNSVVDVVLYVFPGPVVQDVRLRF</sequence>
<accession>A0A0E9SW17</accession>
<proteinExistence type="predicted"/>
<protein>
    <submittedName>
        <fullName evidence="2">Uncharacterized protein</fullName>
    </submittedName>
</protein>
<dbReference type="EMBL" id="GBXM01063140">
    <property type="protein sequence ID" value="JAH45437.1"/>
    <property type="molecule type" value="Transcribed_RNA"/>
</dbReference>
<organism evidence="2">
    <name type="scientific">Anguilla anguilla</name>
    <name type="common">European freshwater eel</name>
    <name type="synonym">Muraena anguilla</name>
    <dbReference type="NCBI Taxonomy" id="7936"/>
    <lineage>
        <taxon>Eukaryota</taxon>
        <taxon>Metazoa</taxon>
        <taxon>Chordata</taxon>
        <taxon>Craniata</taxon>
        <taxon>Vertebrata</taxon>
        <taxon>Euteleostomi</taxon>
        <taxon>Actinopterygii</taxon>
        <taxon>Neopterygii</taxon>
        <taxon>Teleostei</taxon>
        <taxon>Anguilliformes</taxon>
        <taxon>Anguillidae</taxon>
        <taxon>Anguilla</taxon>
    </lineage>
</organism>
<keyword evidence="1" id="KW-0472">Membrane</keyword>
<keyword evidence="1" id="KW-0812">Transmembrane</keyword>
<name>A0A0E9SW17_ANGAN</name>
<evidence type="ECO:0000313" key="2">
    <source>
        <dbReference type="EMBL" id="JAH45437.1"/>
    </source>
</evidence>
<reference evidence="2" key="1">
    <citation type="submission" date="2014-11" db="EMBL/GenBank/DDBJ databases">
        <authorList>
            <person name="Amaro Gonzalez C."/>
        </authorList>
    </citation>
    <scope>NUCLEOTIDE SEQUENCE</scope>
</reference>